<name>A0A8X6KWT5_TRICU</name>
<comment type="caution">
    <text evidence="2">The sequence shown here is derived from an EMBL/GenBank/DDBJ whole genome shotgun (WGS) entry which is preliminary data.</text>
</comment>
<proteinExistence type="predicted"/>
<dbReference type="Proteomes" id="UP000887116">
    <property type="component" value="Unassembled WGS sequence"/>
</dbReference>
<feature type="transmembrane region" description="Helical" evidence="1">
    <location>
        <begin position="85"/>
        <end position="104"/>
    </location>
</feature>
<evidence type="ECO:0000256" key="1">
    <source>
        <dbReference type="SAM" id="Phobius"/>
    </source>
</evidence>
<feature type="transmembrane region" description="Helical" evidence="1">
    <location>
        <begin position="54"/>
        <end position="73"/>
    </location>
</feature>
<dbReference type="EMBL" id="BMAO01003466">
    <property type="protein sequence ID" value="GFQ88084.1"/>
    <property type="molecule type" value="Genomic_DNA"/>
</dbReference>
<dbReference type="AlphaFoldDB" id="A0A8X6KWT5"/>
<keyword evidence="3" id="KW-1185">Reference proteome</keyword>
<protein>
    <recommendedName>
        <fullName evidence="4">Prokineticin domain-containing protein</fullName>
    </recommendedName>
</protein>
<dbReference type="OrthoDB" id="6428972at2759"/>
<evidence type="ECO:0000313" key="3">
    <source>
        <dbReference type="Proteomes" id="UP000887116"/>
    </source>
</evidence>
<keyword evidence="1" id="KW-1133">Transmembrane helix</keyword>
<gene>
    <name evidence="2" type="primary">AVEN_205997_1</name>
    <name evidence="2" type="ORF">TNCT_93881</name>
</gene>
<reference evidence="2" key="1">
    <citation type="submission" date="2020-07" db="EMBL/GenBank/DDBJ databases">
        <title>Multicomponent nature underlies the extraordinary mechanical properties of spider dragline silk.</title>
        <authorList>
            <person name="Kono N."/>
            <person name="Nakamura H."/>
            <person name="Mori M."/>
            <person name="Yoshida Y."/>
            <person name="Ohtoshi R."/>
            <person name="Malay A.D."/>
            <person name="Moran D.A.P."/>
            <person name="Tomita M."/>
            <person name="Numata K."/>
            <person name="Arakawa K."/>
        </authorList>
    </citation>
    <scope>NUCLEOTIDE SEQUENCE</scope>
</reference>
<sequence>MESRHKCTNIKIKISYITLIISHRQPRSRSFRRWSRSATITGIQLAEVYEVYPMLLQSFEVAILSLLIITVARRILKTYVLLRMFRLKIFCGWNLIILISIFNLCVASNEILSDEDERQCTHHDDCSPDECCTFEAVPALTTTTKIIWKCKPLGKLNDLCHSLGNVYCPCQPGLGCIAKAVWFFGSGICGEIQK</sequence>
<evidence type="ECO:0008006" key="4">
    <source>
        <dbReference type="Google" id="ProtNLM"/>
    </source>
</evidence>
<evidence type="ECO:0000313" key="2">
    <source>
        <dbReference type="EMBL" id="GFQ88084.1"/>
    </source>
</evidence>
<organism evidence="2 3">
    <name type="scientific">Trichonephila clavata</name>
    <name type="common">Joro spider</name>
    <name type="synonym">Nephila clavata</name>
    <dbReference type="NCBI Taxonomy" id="2740835"/>
    <lineage>
        <taxon>Eukaryota</taxon>
        <taxon>Metazoa</taxon>
        <taxon>Ecdysozoa</taxon>
        <taxon>Arthropoda</taxon>
        <taxon>Chelicerata</taxon>
        <taxon>Arachnida</taxon>
        <taxon>Araneae</taxon>
        <taxon>Araneomorphae</taxon>
        <taxon>Entelegynae</taxon>
        <taxon>Araneoidea</taxon>
        <taxon>Nephilidae</taxon>
        <taxon>Trichonephila</taxon>
    </lineage>
</organism>
<accession>A0A8X6KWT5</accession>
<keyword evidence="1" id="KW-0472">Membrane</keyword>
<dbReference type="Gene3D" id="2.10.80.10">
    <property type="entry name" value="Lipase, subunit A"/>
    <property type="match status" value="1"/>
</dbReference>
<keyword evidence="1" id="KW-0812">Transmembrane</keyword>